<dbReference type="InterPro" id="IPR019554">
    <property type="entry name" value="Soluble_ligand-bd"/>
</dbReference>
<evidence type="ECO:0000256" key="2">
    <source>
        <dbReference type="SAM" id="Phobius"/>
    </source>
</evidence>
<dbReference type="AlphaFoldDB" id="A0A177YJG1"/>
<dbReference type="NCBIfam" id="TIGR00426">
    <property type="entry name" value="competence protein ComEA helix-hairpin-helix repeat region"/>
    <property type="match status" value="1"/>
</dbReference>
<keyword evidence="2" id="KW-1133">Transmembrane helix</keyword>
<feature type="domain" description="Helix-hairpin-helix DNA-binding motif class 1" evidence="3">
    <location>
        <begin position="226"/>
        <end position="245"/>
    </location>
</feature>
<feature type="compositionally biased region" description="Polar residues" evidence="1">
    <location>
        <begin position="194"/>
        <end position="208"/>
    </location>
</feature>
<feature type="transmembrane region" description="Helical" evidence="2">
    <location>
        <begin position="63"/>
        <end position="83"/>
    </location>
</feature>
<organism evidence="4 5">
    <name type="scientific">Rhodococcoides kyotonense</name>
    <dbReference type="NCBI Taxonomy" id="398843"/>
    <lineage>
        <taxon>Bacteria</taxon>
        <taxon>Bacillati</taxon>
        <taxon>Actinomycetota</taxon>
        <taxon>Actinomycetes</taxon>
        <taxon>Mycobacteriales</taxon>
        <taxon>Nocardiaceae</taxon>
        <taxon>Rhodococcoides</taxon>
    </lineage>
</organism>
<reference evidence="4 5" key="1">
    <citation type="submission" date="2016-03" db="EMBL/GenBank/DDBJ databases">
        <title>Genome sequence of Rhodococcus kyotonensis KB10.</title>
        <authorList>
            <person name="Jeong H."/>
            <person name="Hong C.E."/>
            <person name="Jo S.H."/>
            <person name="Park J.M."/>
        </authorList>
    </citation>
    <scope>NUCLEOTIDE SEQUENCE [LARGE SCALE GENOMIC DNA]</scope>
    <source>
        <strain evidence="4 5">KB10</strain>
    </source>
</reference>
<name>A0A177YJG1_9NOCA</name>
<dbReference type="GO" id="GO:0015627">
    <property type="term" value="C:type II protein secretion system complex"/>
    <property type="evidence" value="ECO:0007669"/>
    <property type="project" value="TreeGrafter"/>
</dbReference>
<feature type="region of interest" description="Disordered" evidence="1">
    <location>
        <begin position="1"/>
        <end position="35"/>
    </location>
</feature>
<dbReference type="InterPro" id="IPR003583">
    <property type="entry name" value="Hlx-hairpin-Hlx_DNA-bd_motif"/>
</dbReference>
<dbReference type="GO" id="GO:0003677">
    <property type="term" value="F:DNA binding"/>
    <property type="evidence" value="ECO:0007669"/>
    <property type="project" value="InterPro"/>
</dbReference>
<dbReference type="Gene3D" id="1.10.150.320">
    <property type="entry name" value="Photosystem II 12 kDa extrinsic protein"/>
    <property type="match status" value="1"/>
</dbReference>
<dbReference type="RefSeq" id="WP_068423703.1">
    <property type="nucleotide sequence ID" value="NZ_LVHI01000010.1"/>
</dbReference>
<evidence type="ECO:0000313" key="5">
    <source>
        <dbReference type="Proteomes" id="UP000077519"/>
    </source>
</evidence>
<feature type="compositionally biased region" description="Polar residues" evidence="1">
    <location>
        <begin position="1"/>
        <end position="11"/>
    </location>
</feature>
<gene>
    <name evidence="4" type="ORF">A3K89_20015</name>
</gene>
<dbReference type="PANTHER" id="PTHR21180">
    <property type="entry name" value="ENDONUCLEASE/EXONUCLEASE/PHOSPHATASE FAMILY DOMAIN-CONTAINING PROTEIN 1"/>
    <property type="match status" value="1"/>
</dbReference>
<keyword evidence="5" id="KW-1185">Reference proteome</keyword>
<sequence length="278" mass="27838">MASLENRTVSRAGSAPPRSTGEHDDDRTGQPNWLLADDRRDTALSAYLPERWRGARVDPGRKGMFALAGVGLVVVLVAAYGWLRDAPAVAPVPALPVVQPVSEGASASGSAASDGAASGVPEPPVDLVVSVVGLVVNAGLVHLPVGSRVADALAAAGGARDGGDVVALNLAAKVADGDQIVVGALPPEGRPIVSGTTSQADTQGNSTAAAGPDGGGPVNLNDASVAELDALPGVGPVTAANIVAWREVNGRFTSVDQLSEVDGIGPVRLEKLRAQVSV</sequence>
<dbReference type="GO" id="GO:0015628">
    <property type="term" value="P:protein secretion by the type II secretion system"/>
    <property type="evidence" value="ECO:0007669"/>
    <property type="project" value="TreeGrafter"/>
</dbReference>
<dbReference type="InterPro" id="IPR051675">
    <property type="entry name" value="Endo/Exo/Phosphatase_dom_1"/>
</dbReference>
<dbReference type="InterPro" id="IPR004509">
    <property type="entry name" value="Competence_ComEA_HhH"/>
</dbReference>
<comment type="caution">
    <text evidence="4">The sequence shown here is derived from an EMBL/GenBank/DDBJ whole genome shotgun (WGS) entry which is preliminary data.</text>
</comment>
<dbReference type="Pfam" id="PF10531">
    <property type="entry name" value="SLBB"/>
    <property type="match status" value="1"/>
</dbReference>
<proteinExistence type="predicted"/>
<dbReference type="Pfam" id="PF12836">
    <property type="entry name" value="HHH_3"/>
    <property type="match status" value="1"/>
</dbReference>
<dbReference type="SUPFAM" id="SSF47781">
    <property type="entry name" value="RuvA domain 2-like"/>
    <property type="match status" value="1"/>
</dbReference>
<dbReference type="GO" id="GO:0006281">
    <property type="term" value="P:DNA repair"/>
    <property type="evidence" value="ECO:0007669"/>
    <property type="project" value="InterPro"/>
</dbReference>
<feature type="domain" description="Helix-hairpin-helix DNA-binding motif class 1" evidence="3">
    <location>
        <begin position="256"/>
        <end position="275"/>
    </location>
</feature>
<dbReference type="SMART" id="SM00278">
    <property type="entry name" value="HhH1"/>
    <property type="match status" value="2"/>
</dbReference>
<evidence type="ECO:0000259" key="3">
    <source>
        <dbReference type="SMART" id="SM00278"/>
    </source>
</evidence>
<dbReference type="InterPro" id="IPR010994">
    <property type="entry name" value="RuvA_2-like"/>
</dbReference>
<evidence type="ECO:0000256" key="1">
    <source>
        <dbReference type="SAM" id="MobiDB-lite"/>
    </source>
</evidence>
<keyword evidence="2" id="KW-0472">Membrane</keyword>
<keyword evidence="2" id="KW-0812">Transmembrane</keyword>
<dbReference type="PANTHER" id="PTHR21180:SF32">
    <property type="entry name" value="ENDONUCLEASE_EXONUCLEASE_PHOSPHATASE FAMILY DOMAIN-CONTAINING PROTEIN 1"/>
    <property type="match status" value="1"/>
</dbReference>
<protein>
    <submittedName>
        <fullName evidence="4">Competence protein ComEA</fullName>
    </submittedName>
</protein>
<evidence type="ECO:0000313" key="4">
    <source>
        <dbReference type="EMBL" id="OAK55420.1"/>
    </source>
</evidence>
<feature type="region of interest" description="Disordered" evidence="1">
    <location>
        <begin position="186"/>
        <end position="218"/>
    </location>
</feature>
<dbReference type="Proteomes" id="UP000077519">
    <property type="component" value="Unassembled WGS sequence"/>
</dbReference>
<accession>A0A177YJG1</accession>
<dbReference type="EMBL" id="LVHI01000010">
    <property type="protein sequence ID" value="OAK55420.1"/>
    <property type="molecule type" value="Genomic_DNA"/>
</dbReference>